<dbReference type="CTD" id="8236703"/>
<dbReference type="EMBL" id="AAZO01001978">
    <property type="status" value="NOT_ANNOTATED_CDS"/>
    <property type="molecule type" value="Genomic_DNA"/>
</dbReference>
<dbReference type="HOGENOM" id="CLU_015818_0_0_1"/>
<reference evidence="5" key="1">
    <citation type="submission" date="2007-04" db="EMBL/GenBank/DDBJ databases">
        <title>Annotation of Pediculus humanus corporis strain USDA.</title>
        <authorList>
            <person name="Kirkness E."/>
            <person name="Hannick L."/>
            <person name="Hass B."/>
            <person name="Bruggner R."/>
            <person name="Lawson D."/>
            <person name="Bidwell S."/>
            <person name="Joardar V."/>
            <person name="Caler E."/>
            <person name="Walenz B."/>
            <person name="Inman J."/>
            <person name="Schobel S."/>
            <person name="Galinsky K."/>
            <person name="Amedeo P."/>
            <person name="Strausberg R."/>
        </authorList>
    </citation>
    <scope>NUCLEOTIDE SEQUENCE</scope>
    <source>
        <strain evidence="5">USDA</strain>
    </source>
</reference>
<dbReference type="Pfam" id="PF13415">
    <property type="entry name" value="Beta-prop_FBX42"/>
    <property type="match status" value="1"/>
</dbReference>
<dbReference type="AlphaFoldDB" id="E0VG04"/>
<dbReference type="PANTHER" id="PTHR46376">
    <property type="entry name" value="LEUCINE-ZIPPER-LIKE TRANSCRIPTIONAL REGULATOR 1"/>
    <property type="match status" value="1"/>
</dbReference>
<evidence type="ECO:0000256" key="2">
    <source>
        <dbReference type="ARBA" id="ARBA00022737"/>
    </source>
</evidence>
<dbReference type="Gene3D" id="2.120.10.80">
    <property type="entry name" value="Kelch-type beta propeller"/>
    <property type="match status" value="2"/>
</dbReference>
<dbReference type="InterPro" id="IPR015915">
    <property type="entry name" value="Kelch-typ_b-propeller"/>
</dbReference>
<dbReference type="EMBL" id="DS235129">
    <property type="protein sequence ID" value="EEB12310.1"/>
    <property type="molecule type" value="Genomic_DNA"/>
</dbReference>
<dbReference type="InterPro" id="IPR051568">
    <property type="entry name" value="LZTR1/Attractin"/>
</dbReference>
<keyword evidence="7" id="KW-1185">Reference proteome</keyword>
<reference evidence="5" key="2">
    <citation type="submission" date="2007-04" db="EMBL/GenBank/DDBJ databases">
        <title>The genome of the human body louse.</title>
        <authorList>
            <consortium name="The Human Body Louse Genome Consortium"/>
            <person name="Kirkness E."/>
            <person name="Walenz B."/>
            <person name="Hass B."/>
            <person name="Bruggner R."/>
            <person name="Strausberg R."/>
        </authorList>
    </citation>
    <scope>NUCLEOTIDE SEQUENCE</scope>
    <source>
        <strain evidence="5">USDA</strain>
    </source>
</reference>
<dbReference type="EnsemblMetazoa" id="PHUM170190-RA">
    <property type="protein sequence ID" value="PHUM170190-PA"/>
    <property type="gene ID" value="PHUM170190"/>
</dbReference>
<dbReference type="RefSeq" id="XP_002425048.1">
    <property type="nucleotide sequence ID" value="XM_002425003.1"/>
</dbReference>
<evidence type="ECO:0000256" key="4">
    <source>
        <dbReference type="SAM" id="Phobius"/>
    </source>
</evidence>
<organism>
    <name type="scientific">Pediculus humanus subsp. corporis</name>
    <name type="common">Body louse</name>
    <dbReference type="NCBI Taxonomy" id="121224"/>
    <lineage>
        <taxon>Eukaryota</taxon>
        <taxon>Metazoa</taxon>
        <taxon>Ecdysozoa</taxon>
        <taxon>Arthropoda</taxon>
        <taxon>Hexapoda</taxon>
        <taxon>Insecta</taxon>
        <taxon>Pterygota</taxon>
        <taxon>Neoptera</taxon>
        <taxon>Paraneoptera</taxon>
        <taxon>Psocodea</taxon>
        <taxon>Troctomorpha</taxon>
        <taxon>Phthiraptera</taxon>
        <taxon>Anoplura</taxon>
        <taxon>Pediculidae</taxon>
        <taxon>Pediculus</taxon>
    </lineage>
</organism>
<dbReference type="Proteomes" id="UP000009046">
    <property type="component" value="Unassembled WGS sequence"/>
</dbReference>
<keyword evidence="4" id="KW-0812">Transmembrane</keyword>
<dbReference type="OrthoDB" id="432528at2759"/>
<feature type="region of interest" description="Disordered" evidence="3">
    <location>
        <begin position="389"/>
        <end position="412"/>
    </location>
</feature>
<dbReference type="OMA" id="FGFCNPN"/>
<dbReference type="VEuPathDB" id="VectorBase:PHUM170190"/>
<evidence type="ECO:0000256" key="3">
    <source>
        <dbReference type="SAM" id="MobiDB-lite"/>
    </source>
</evidence>
<evidence type="ECO:0000313" key="5">
    <source>
        <dbReference type="EMBL" id="EEB12310.1"/>
    </source>
</evidence>
<keyword evidence="1" id="KW-0880">Kelch repeat</keyword>
<evidence type="ECO:0000256" key="1">
    <source>
        <dbReference type="ARBA" id="ARBA00022441"/>
    </source>
</evidence>
<dbReference type="InParanoid" id="E0VG04"/>
<keyword evidence="2" id="KW-0677">Repeat</keyword>
<dbReference type="GeneID" id="8236703"/>
<feature type="compositionally biased region" description="Low complexity" evidence="3">
    <location>
        <begin position="693"/>
        <end position="703"/>
    </location>
</feature>
<sequence length="880" mass="98736">MRKVNRCTLEEKENIMWVSIGQTPENLAPSSRTKHSATLLGNDVYVFGGRNGNLPLKDLWKYNINEGKWNQLEPSGDRPPCLQEHTAVAFKDSIYVFGGEVGFSAGTETPLWMYNTKTNTWRKIRGHKGVLSPRGRRGHSALIYKGFMIVYGGYQDLRGSSNELWTYHFETESWHLLSPKKKKTSDGLPKPSGRHKHSAVLHDGAMWIYGGMTDLQEKGDLWRWDITSKLWCNIKIKTNPGPLHSHAVCKLHSSMLVFGGERNGVLLNDVWRFHFGNKPHPRAESIALTVSEFIQDGGEPNKNQNIPSQSYENTKTCKNNIDGCSNYGKNNKVGPPTVEKKYVFTNATNNQNHNNNYSSGNLITKISKLSSLNLLKINHNKCSYTALNSSHDSTESLLKPKENSDTEQTPTRMIKSQSANVIVNNSNNSSNNEKKKTNFSSLTPAADKMPFSILESNEFSLIDSDNKSIINYSLTRDPTSVPNLNSFTTHPSEKFDINDKLCQSDSYTSHLVSLCCEENENLKTTFDGNLLPKSASVVRFKKQLDVTDLELTSDYCSIETVNKVSVSSNYSQSPGEIHRRDNLINDYPELKFGKSTDSSVKLGKSSGFGFSNPHYMGPDVQTILKSKEGQKCAKMLNSPPDSVLEDTSGKILTNNSHKENVEMQNIGKKMATNGKLPPPHHKPRSPPKYLPLNGNPYNTTTIPITNDKKKKFRTNSTTRQFDKQDLLNSYLQKNINDEFSKNDPVTSSGPPLTIFLIGGKEHGQVTAFKRPISLWKLRLSSNVQFFSVTVMSPMLLALLCCLFFFFNKKFFISDDDSILLVCDDDDVSNSGGEEALEGNRKQEKKTEVRLINYYLKLNEDAIEPYSDDDVGDCTGLTNVL</sequence>
<keyword evidence="4" id="KW-1133">Transmembrane helix</keyword>
<name>E0VG04_PEDHC</name>
<protein>
    <submittedName>
        <fullName evidence="5 6">Kelch repeat domain, putative</fullName>
    </submittedName>
</protein>
<dbReference type="KEGG" id="phu:Phum_PHUM170190"/>
<evidence type="ECO:0000313" key="7">
    <source>
        <dbReference type="Proteomes" id="UP000009046"/>
    </source>
</evidence>
<dbReference type="eggNOG" id="ENOG502QTQF">
    <property type="taxonomic scope" value="Eukaryota"/>
</dbReference>
<reference evidence="6" key="3">
    <citation type="submission" date="2020-05" db="UniProtKB">
        <authorList>
            <consortium name="EnsemblMetazoa"/>
        </authorList>
    </citation>
    <scope>IDENTIFICATION</scope>
    <source>
        <strain evidence="6">USDA</strain>
    </source>
</reference>
<keyword evidence="4" id="KW-0472">Membrane</keyword>
<dbReference type="GO" id="GO:0005794">
    <property type="term" value="C:Golgi apparatus"/>
    <property type="evidence" value="ECO:0007669"/>
    <property type="project" value="TreeGrafter"/>
</dbReference>
<gene>
    <name evidence="6" type="primary">8236703</name>
    <name evidence="5" type="ORF">Phum_PHUM170190</name>
</gene>
<feature type="region of interest" description="Disordered" evidence="3">
    <location>
        <begin position="672"/>
        <end position="703"/>
    </location>
</feature>
<accession>E0VG04</accession>
<feature type="transmembrane region" description="Helical" evidence="4">
    <location>
        <begin position="785"/>
        <end position="806"/>
    </location>
</feature>
<dbReference type="PANTHER" id="PTHR46376:SF1">
    <property type="entry name" value="LEUCINE-ZIPPER-LIKE TRANSCRIPTIONAL REGULATOR 1"/>
    <property type="match status" value="1"/>
</dbReference>
<dbReference type="SUPFAM" id="SSF117281">
    <property type="entry name" value="Kelch motif"/>
    <property type="match status" value="1"/>
</dbReference>
<feature type="compositionally biased region" description="Basic and acidic residues" evidence="3">
    <location>
        <begin position="392"/>
        <end position="404"/>
    </location>
</feature>
<evidence type="ECO:0000313" key="6">
    <source>
        <dbReference type="EnsemblMetazoa" id="PHUM170190-PA"/>
    </source>
</evidence>
<proteinExistence type="predicted"/>